<organism evidence="1 2">
    <name type="scientific">Dentiscutata heterogama</name>
    <dbReference type="NCBI Taxonomy" id="1316150"/>
    <lineage>
        <taxon>Eukaryota</taxon>
        <taxon>Fungi</taxon>
        <taxon>Fungi incertae sedis</taxon>
        <taxon>Mucoromycota</taxon>
        <taxon>Glomeromycotina</taxon>
        <taxon>Glomeromycetes</taxon>
        <taxon>Diversisporales</taxon>
        <taxon>Gigasporaceae</taxon>
        <taxon>Dentiscutata</taxon>
    </lineage>
</organism>
<accession>A0ACA9K7K1</accession>
<comment type="caution">
    <text evidence="1">The sequence shown here is derived from an EMBL/GenBank/DDBJ whole genome shotgun (WGS) entry which is preliminary data.</text>
</comment>
<evidence type="ECO:0000313" key="2">
    <source>
        <dbReference type="Proteomes" id="UP000789702"/>
    </source>
</evidence>
<keyword evidence="2" id="KW-1185">Reference proteome</keyword>
<dbReference type="EMBL" id="CAJVPU010000643">
    <property type="protein sequence ID" value="CAG8457611.1"/>
    <property type="molecule type" value="Genomic_DNA"/>
</dbReference>
<reference evidence="1" key="1">
    <citation type="submission" date="2021-06" db="EMBL/GenBank/DDBJ databases">
        <authorList>
            <person name="Kallberg Y."/>
            <person name="Tangrot J."/>
            <person name="Rosling A."/>
        </authorList>
    </citation>
    <scope>NUCLEOTIDE SEQUENCE</scope>
    <source>
        <strain evidence="1">IL203A</strain>
    </source>
</reference>
<dbReference type="Proteomes" id="UP000789702">
    <property type="component" value="Unassembled WGS sequence"/>
</dbReference>
<gene>
    <name evidence="1" type="ORF">DHETER_LOCUS1138</name>
</gene>
<proteinExistence type="predicted"/>
<name>A0ACA9K7K1_9GLOM</name>
<feature type="non-terminal residue" evidence="1">
    <location>
        <position position="1"/>
    </location>
</feature>
<protein>
    <submittedName>
        <fullName evidence="1">17005_t:CDS:1</fullName>
    </submittedName>
</protein>
<evidence type="ECO:0000313" key="1">
    <source>
        <dbReference type="EMBL" id="CAG8457611.1"/>
    </source>
</evidence>
<sequence length="58" mass="6801">ISKLSVFDQTEGELLYNVWIEYAVMQDPHNDDESYMINVQTIVKHLSSFQFPIPILNE</sequence>